<evidence type="ECO:0000313" key="3">
    <source>
        <dbReference type="Proteomes" id="UP000440694"/>
    </source>
</evidence>
<accession>A0A6I3KPQ3</accession>
<dbReference type="RefSeq" id="WP_154740717.1">
    <property type="nucleotide sequence ID" value="NZ_WMBQ01000002.1"/>
</dbReference>
<gene>
    <name evidence="2" type="ORF">GIW81_18210</name>
</gene>
<dbReference type="EMBL" id="WMBQ01000002">
    <property type="protein sequence ID" value="MTD96278.1"/>
    <property type="molecule type" value="Genomic_DNA"/>
</dbReference>
<feature type="transmembrane region" description="Helical" evidence="1">
    <location>
        <begin position="17"/>
        <end position="42"/>
    </location>
</feature>
<organism evidence="2 3">
    <name type="scientific">Hyphomicrobium album</name>
    <dbReference type="NCBI Taxonomy" id="2665159"/>
    <lineage>
        <taxon>Bacteria</taxon>
        <taxon>Pseudomonadati</taxon>
        <taxon>Pseudomonadota</taxon>
        <taxon>Alphaproteobacteria</taxon>
        <taxon>Hyphomicrobiales</taxon>
        <taxon>Hyphomicrobiaceae</taxon>
        <taxon>Hyphomicrobium</taxon>
    </lineage>
</organism>
<dbReference type="Pfam" id="PF13801">
    <property type="entry name" value="Metal_resist"/>
    <property type="match status" value="1"/>
</dbReference>
<keyword evidence="1" id="KW-0812">Transmembrane</keyword>
<dbReference type="Proteomes" id="UP000440694">
    <property type="component" value="Unassembled WGS sequence"/>
</dbReference>
<dbReference type="AlphaFoldDB" id="A0A6I3KPQ3"/>
<name>A0A6I3KPQ3_9HYPH</name>
<keyword evidence="3" id="KW-1185">Reference proteome</keyword>
<protein>
    <submittedName>
        <fullName evidence="2">Periplasmic heavy metal sensor</fullName>
    </submittedName>
</protein>
<evidence type="ECO:0000313" key="2">
    <source>
        <dbReference type="EMBL" id="MTD96278.1"/>
    </source>
</evidence>
<dbReference type="InterPro" id="IPR025961">
    <property type="entry name" value="Metal_resist"/>
</dbReference>
<sequence>MSEATQPSWLSPRTLRWALIGSLALNVLIIGAVASSLCFGRFGDRPHGKGMKGSALFHFARTLPRERSDFIRQKVADAQPSLEAARKGIRDARAAVRDVLSGEGFDQAKLNAALDGLVQAQTNEARARTTLFGDTVGQLTPEERRALHDWLDKNRQIR</sequence>
<keyword evidence="1" id="KW-0472">Membrane</keyword>
<evidence type="ECO:0000256" key="1">
    <source>
        <dbReference type="SAM" id="Phobius"/>
    </source>
</evidence>
<keyword evidence="1" id="KW-1133">Transmembrane helix</keyword>
<reference evidence="2 3" key="1">
    <citation type="submission" date="2019-11" db="EMBL/GenBank/DDBJ databases">
        <title>Identification of a novel strain.</title>
        <authorList>
            <person name="Xu Q."/>
            <person name="Wang G."/>
        </authorList>
    </citation>
    <scope>NUCLEOTIDE SEQUENCE [LARGE SCALE GENOMIC DNA]</scope>
    <source>
        <strain evidence="3">xq</strain>
    </source>
</reference>
<comment type="caution">
    <text evidence="2">The sequence shown here is derived from an EMBL/GenBank/DDBJ whole genome shotgun (WGS) entry which is preliminary data.</text>
</comment>
<proteinExistence type="predicted"/>